<evidence type="ECO:0000313" key="11">
    <source>
        <dbReference type="Proteomes" id="UP001237642"/>
    </source>
</evidence>
<dbReference type="InterPro" id="IPR002401">
    <property type="entry name" value="Cyt_P450_E_grp-I"/>
</dbReference>
<name>A0AAD8IWD9_9APIA</name>
<comment type="cofactor">
    <cofactor evidence="1">
        <name>heme</name>
        <dbReference type="ChEBI" id="CHEBI:30413"/>
    </cofactor>
</comment>
<evidence type="ECO:0000256" key="5">
    <source>
        <dbReference type="ARBA" id="ARBA00022723"/>
    </source>
</evidence>
<organism evidence="10 11">
    <name type="scientific">Heracleum sosnowskyi</name>
    <dbReference type="NCBI Taxonomy" id="360622"/>
    <lineage>
        <taxon>Eukaryota</taxon>
        <taxon>Viridiplantae</taxon>
        <taxon>Streptophyta</taxon>
        <taxon>Embryophyta</taxon>
        <taxon>Tracheophyta</taxon>
        <taxon>Spermatophyta</taxon>
        <taxon>Magnoliopsida</taxon>
        <taxon>eudicotyledons</taxon>
        <taxon>Gunneridae</taxon>
        <taxon>Pentapetalae</taxon>
        <taxon>asterids</taxon>
        <taxon>campanulids</taxon>
        <taxon>Apiales</taxon>
        <taxon>Apiaceae</taxon>
        <taxon>Apioideae</taxon>
        <taxon>apioid superclade</taxon>
        <taxon>Tordylieae</taxon>
        <taxon>Tordyliinae</taxon>
        <taxon>Heracleum</taxon>
    </lineage>
</organism>
<keyword evidence="4" id="KW-0349">Heme</keyword>
<dbReference type="InterPro" id="IPR036396">
    <property type="entry name" value="Cyt_P450_sf"/>
</dbReference>
<evidence type="ECO:0000256" key="3">
    <source>
        <dbReference type="ARBA" id="ARBA00010617"/>
    </source>
</evidence>
<keyword evidence="11" id="KW-1185">Reference proteome</keyword>
<protein>
    <recommendedName>
        <fullName evidence="12">Cytochrome P450</fullName>
    </recommendedName>
</protein>
<comment type="subcellular location">
    <subcellularLocation>
        <location evidence="2">Membrane</location>
    </subcellularLocation>
</comment>
<proteinExistence type="inferred from homology"/>
<dbReference type="PANTHER" id="PTHR47943:SF8">
    <property type="entry name" value="CYTOCHROME P450"/>
    <property type="match status" value="1"/>
</dbReference>
<keyword evidence="5" id="KW-0479">Metal-binding</keyword>
<dbReference type="GO" id="GO:0016705">
    <property type="term" value="F:oxidoreductase activity, acting on paired donors, with incorporation or reduction of molecular oxygen"/>
    <property type="evidence" value="ECO:0007669"/>
    <property type="project" value="InterPro"/>
</dbReference>
<evidence type="ECO:0000256" key="9">
    <source>
        <dbReference type="ARBA" id="ARBA00023136"/>
    </source>
</evidence>
<evidence type="ECO:0000256" key="7">
    <source>
        <dbReference type="ARBA" id="ARBA00023004"/>
    </source>
</evidence>
<dbReference type="EMBL" id="JAUIZM010000003">
    <property type="protein sequence ID" value="KAK1392051.1"/>
    <property type="molecule type" value="Genomic_DNA"/>
</dbReference>
<evidence type="ECO:0000256" key="8">
    <source>
        <dbReference type="ARBA" id="ARBA00023033"/>
    </source>
</evidence>
<comment type="similarity">
    <text evidence="3">Belongs to the cytochrome P450 family.</text>
</comment>
<evidence type="ECO:0000256" key="2">
    <source>
        <dbReference type="ARBA" id="ARBA00004370"/>
    </source>
</evidence>
<keyword evidence="9" id="KW-0472">Membrane</keyword>
<dbReference type="Pfam" id="PF00067">
    <property type="entry name" value="p450"/>
    <property type="match status" value="1"/>
</dbReference>
<dbReference type="InterPro" id="IPR001128">
    <property type="entry name" value="Cyt_P450"/>
</dbReference>
<dbReference type="Gene3D" id="1.10.630.10">
    <property type="entry name" value="Cytochrome P450"/>
    <property type="match status" value="1"/>
</dbReference>
<evidence type="ECO:0000256" key="4">
    <source>
        <dbReference type="ARBA" id="ARBA00022617"/>
    </source>
</evidence>
<dbReference type="GO" id="GO:0004497">
    <property type="term" value="F:monooxygenase activity"/>
    <property type="evidence" value="ECO:0007669"/>
    <property type="project" value="UniProtKB-KW"/>
</dbReference>
<dbReference type="AlphaFoldDB" id="A0AAD8IWD9"/>
<reference evidence="10" key="2">
    <citation type="submission" date="2023-05" db="EMBL/GenBank/DDBJ databases">
        <authorList>
            <person name="Schelkunov M.I."/>
        </authorList>
    </citation>
    <scope>NUCLEOTIDE SEQUENCE</scope>
    <source>
        <strain evidence="10">Hsosn_3</strain>
        <tissue evidence="10">Leaf</tissue>
    </source>
</reference>
<dbReference type="GO" id="GO:0009805">
    <property type="term" value="P:coumarin biosynthetic process"/>
    <property type="evidence" value="ECO:0007669"/>
    <property type="project" value="UniProtKB-ARBA"/>
</dbReference>
<reference evidence="10" key="1">
    <citation type="submission" date="2023-02" db="EMBL/GenBank/DDBJ databases">
        <title>Genome of toxic invasive species Heracleum sosnowskyi carries increased number of genes despite the absence of recent whole-genome duplications.</title>
        <authorList>
            <person name="Schelkunov M."/>
            <person name="Shtratnikova V."/>
            <person name="Makarenko M."/>
            <person name="Klepikova A."/>
            <person name="Omelchenko D."/>
            <person name="Novikova G."/>
            <person name="Obukhova E."/>
            <person name="Bogdanov V."/>
            <person name="Penin A."/>
            <person name="Logacheva M."/>
        </authorList>
    </citation>
    <scope>NUCLEOTIDE SEQUENCE</scope>
    <source>
        <strain evidence="10">Hsosn_3</strain>
        <tissue evidence="10">Leaf</tissue>
    </source>
</reference>
<dbReference type="PANTHER" id="PTHR47943">
    <property type="entry name" value="CYTOCHROME P450 93A3-LIKE"/>
    <property type="match status" value="1"/>
</dbReference>
<dbReference type="GO" id="GO:0005506">
    <property type="term" value="F:iron ion binding"/>
    <property type="evidence" value="ECO:0007669"/>
    <property type="project" value="InterPro"/>
</dbReference>
<evidence type="ECO:0000256" key="1">
    <source>
        <dbReference type="ARBA" id="ARBA00001971"/>
    </source>
</evidence>
<evidence type="ECO:0000256" key="6">
    <source>
        <dbReference type="ARBA" id="ARBA00023002"/>
    </source>
</evidence>
<comment type="caution">
    <text evidence="10">The sequence shown here is derived from an EMBL/GenBank/DDBJ whole genome shotgun (WGS) entry which is preliminary data.</text>
</comment>
<evidence type="ECO:0000313" key="10">
    <source>
        <dbReference type="EMBL" id="KAK1392051.1"/>
    </source>
</evidence>
<gene>
    <name evidence="10" type="ORF">POM88_011107</name>
</gene>
<keyword evidence="7" id="KW-0408">Iron</keyword>
<sequence length="154" mass="17487">MKKRAVDVRRRFDKMMERITEEHIIAKLKRKEKGNGEDVKKHLLDILLDISEDESLEIKLSRDNIKAFILDLYVAGKDTCAVTIEWALSELINHPDIMEKAVGGEGQNGENTVSMDEGLGVILPRAHPMVWVPVARLDPFPSIRRACLKTVLMI</sequence>
<accession>A0AAD8IWD9</accession>
<dbReference type="PRINTS" id="PR00463">
    <property type="entry name" value="EP450I"/>
</dbReference>
<dbReference type="GO" id="GO:0016020">
    <property type="term" value="C:membrane"/>
    <property type="evidence" value="ECO:0007669"/>
    <property type="project" value="UniProtKB-SubCell"/>
</dbReference>
<dbReference type="Proteomes" id="UP001237642">
    <property type="component" value="Unassembled WGS sequence"/>
</dbReference>
<evidence type="ECO:0008006" key="12">
    <source>
        <dbReference type="Google" id="ProtNLM"/>
    </source>
</evidence>
<dbReference type="SUPFAM" id="SSF48264">
    <property type="entry name" value="Cytochrome P450"/>
    <property type="match status" value="1"/>
</dbReference>
<dbReference type="GO" id="GO:0020037">
    <property type="term" value="F:heme binding"/>
    <property type="evidence" value="ECO:0007669"/>
    <property type="project" value="InterPro"/>
</dbReference>
<keyword evidence="8" id="KW-0503">Monooxygenase</keyword>
<keyword evidence="6" id="KW-0560">Oxidoreductase</keyword>